<keyword evidence="1" id="KW-0472">Membrane</keyword>
<protein>
    <submittedName>
        <fullName evidence="3">CAAX amino terminal protease</fullName>
    </submittedName>
</protein>
<name>A0A0H3DB10_AMYMU</name>
<dbReference type="OrthoDB" id="193898at2"/>
<feature type="transmembrane region" description="Helical" evidence="1">
    <location>
        <begin position="77"/>
        <end position="95"/>
    </location>
</feature>
<feature type="transmembrane region" description="Helical" evidence="1">
    <location>
        <begin position="107"/>
        <end position="128"/>
    </location>
</feature>
<accession>A0A0H3DB10</accession>
<feature type="transmembrane region" description="Helical" evidence="1">
    <location>
        <begin position="135"/>
        <end position="154"/>
    </location>
</feature>
<keyword evidence="1" id="KW-0812">Transmembrane</keyword>
<dbReference type="EMBL" id="CP002000">
    <property type="protein sequence ID" value="ADJ47253.1"/>
    <property type="molecule type" value="Genomic_DNA"/>
</dbReference>
<evidence type="ECO:0000313" key="3">
    <source>
        <dbReference type="EMBL" id="ADJ47253.1"/>
    </source>
</evidence>
<dbReference type="GeneID" id="92873201"/>
<evidence type="ECO:0000256" key="1">
    <source>
        <dbReference type="SAM" id="Phobius"/>
    </source>
</evidence>
<reference evidence="3 4" key="1">
    <citation type="journal article" date="2010" name="Cell Res.">
        <title>Complete genome sequence of the rifamycin SV-producing Amycolatopsis mediterranei U32 revealed its genetic characteristics in phylogeny and metabolism.</title>
        <authorList>
            <person name="Zhao W."/>
            <person name="Zhong Y."/>
            <person name="Yuan H."/>
            <person name="Wang J."/>
            <person name="Zheng H."/>
            <person name="Wang Y."/>
            <person name="Cen X."/>
            <person name="Xu F."/>
            <person name="Bai J."/>
            <person name="Han X."/>
            <person name="Lu G."/>
            <person name="Zhu Y."/>
            <person name="Shao Z."/>
            <person name="Yan H."/>
            <person name="Li C."/>
            <person name="Peng N."/>
            <person name="Zhang Z."/>
            <person name="Zhang Y."/>
            <person name="Lin W."/>
            <person name="Fan Y."/>
            <person name="Qin Z."/>
            <person name="Hu Y."/>
            <person name="Zhu B."/>
            <person name="Wang S."/>
            <person name="Ding X."/>
            <person name="Zhao G.P."/>
        </authorList>
    </citation>
    <scope>NUCLEOTIDE SEQUENCE [LARGE SCALE GENOMIC DNA]</scope>
    <source>
        <strain evidence="4">U-32</strain>
    </source>
</reference>
<feature type="transmembrane region" description="Helical" evidence="1">
    <location>
        <begin position="47"/>
        <end position="65"/>
    </location>
</feature>
<dbReference type="PANTHER" id="PTHR39430:SF1">
    <property type="entry name" value="PROTEASE"/>
    <property type="match status" value="1"/>
</dbReference>
<sequence>MPELPRDRAVSGLLGGIAVGAGAFLATMLIILVFGGWHVTGGDSWKFLATLGVMACVAVTEEVVFRGVLFRIAEERFGTWPALAVSAVLFGAVRLAGTSETGTGAMLWGATAIVLQGGIMLTAAYIATRALWMPIGIHFAWNVVEAGFGTAVSGKSSEFGGLVHTALAGPPALTGGSFGPEAGVAGILSCLVAAAFLLRSAIRNGRITAR</sequence>
<feature type="transmembrane region" description="Helical" evidence="1">
    <location>
        <begin position="12"/>
        <end position="35"/>
    </location>
</feature>
<dbReference type="GO" id="GO:0004175">
    <property type="term" value="F:endopeptidase activity"/>
    <property type="evidence" value="ECO:0007669"/>
    <property type="project" value="UniProtKB-ARBA"/>
</dbReference>
<keyword evidence="3" id="KW-0378">Hydrolase</keyword>
<dbReference type="KEGG" id="amd:AMED_5495"/>
<feature type="domain" description="CAAX prenyl protease 2/Lysostaphin resistance protein A-like" evidence="2">
    <location>
        <begin position="45"/>
        <end position="144"/>
    </location>
</feature>
<dbReference type="HOGENOM" id="CLU_051806_5_0_11"/>
<dbReference type="RefSeq" id="WP_013227313.1">
    <property type="nucleotide sequence ID" value="NC_014318.1"/>
</dbReference>
<evidence type="ECO:0000259" key="2">
    <source>
        <dbReference type="Pfam" id="PF02517"/>
    </source>
</evidence>
<dbReference type="GO" id="GO:0006508">
    <property type="term" value="P:proteolysis"/>
    <property type="evidence" value="ECO:0007669"/>
    <property type="project" value="UniProtKB-KW"/>
</dbReference>
<dbReference type="AlphaFoldDB" id="A0A0H3DB10"/>
<keyword evidence="1" id="KW-1133">Transmembrane helix</keyword>
<dbReference type="GO" id="GO:0080120">
    <property type="term" value="P:CAAX-box protein maturation"/>
    <property type="evidence" value="ECO:0007669"/>
    <property type="project" value="UniProtKB-ARBA"/>
</dbReference>
<organism evidence="3 4">
    <name type="scientific">Amycolatopsis mediterranei (strain U-32)</name>
    <dbReference type="NCBI Taxonomy" id="749927"/>
    <lineage>
        <taxon>Bacteria</taxon>
        <taxon>Bacillati</taxon>
        <taxon>Actinomycetota</taxon>
        <taxon>Actinomycetes</taxon>
        <taxon>Pseudonocardiales</taxon>
        <taxon>Pseudonocardiaceae</taxon>
        <taxon>Amycolatopsis</taxon>
    </lineage>
</organism>
<dbReference type="PATRIC" id="fig|749927.5.peg.5700"/>
<keyword evidence="3" id="KW-0645">Protease</keyword>
<feature type="transmembrane region" description="Helical" evidence="1">
    <location>
        <begin position="182"/>
        <end position="202"/>
    </location>
</feature>
<dbReference type="eggNOG" id="COG1266">
    <property type="taxonomic scope" value="Bacteria"/>
</dbReference>
<dbReference type="Pfam" id="PF02517">
    <property type="entry name" value="Rce1-like"/>
    <property type="match status" value="1"/>
</dbReference>
<evidence type="ECO:0000313" key="4">
    <source>
        <dbReference type="Proteomes" id="UP000000328"/>
    </source>
</evidence>
<dbReference type="Proteomes" id="UP000000328">
    <property type="component" value="Chromosome"/>
</dbReference>
<dbReference type="PANTHER" id="PTHR39430">
    <property type="entry name" value="MEMBRANE-ASSOCIATED PROTEASE-RELATED"/>
    <property type="match status" value="1"/>
</dbReference>
<proteinExistence type="predicted"/>
<gene>
    <name evidence="3" type="ordered locus">AMED_5495</name>
</gene>
<dbReference type="InterPro" id="IPR003675">
    <property type="entry name" value="Rce1/LyrA-like_dom"/>
</dbReference>